<keyword evidence="5" id="KW-0723">Serine/threonine-protein kinase</keyword>
<evidence type="ECO:0000256" key="3">
    <source>
        <dbReference type="ARBA" id="ARBA00023163"/>
    </source>
</evidence>
<dbReference type="InterPro" id="IPR000719">
    <property type="entry name" value="Prot_kinase_dom"/>
</dbReference>
<dbReference type="PANTHER" id="PTHR35807">
    <property type="entry name" value="TRANSCRIPTIONAL REGULATOR REDD-RELATED"/>
    <property type="match status" value="1"/>
</dbReference>
<accession>A0ABS9XY74</accession>
<dbReference type="Pfam" id="PF03704">
    <property type="entry name" value="BTAD"/>
    <property type="match status" value="1"/>
</dbReference>
<keyword evidence="2" id="KW-0805">Transcription regulation</keyword>
<dbReference type="Gene3D" id="1.10.510.10">
    <property type="entry name" value="Transferase(Phosphotransferase) domain 1"/>
    <property type="match status" value="1"/>
</dbReference>
<reference evidence="5" key="1">
    <citation type="submission" date="2022-03" db="EMBL/GenBank/DDBJ databases">
        <title>Streptomyces 7R015 and 7R016 isolated from Barleria lupulina in Thailand.</title>
        <authorList>
            <person name="Kanchanasin P."/>
            <person name="Phongsopitanun W."/>
            <person name="Tanasupawat S."/>
        </authorList>
    </citation>
    <scope>NUCLEOTIDE SEQUENCE</scope>
    <source>
        <strain evidence="5">7R015</strain>
    </source>
</reference>
<dbReference type="Gene3D" id="1.25.40.10">
    <property type="entry name" value="Tetratricopeptide repeat domain"/>
    <property type="match status" value="1"/>
</dbReference>
<gene>
    <name evidence="5" type="ORF">MQP27_02075</name>
</gene>
<keyword evidence="6" id="KW-1185">Reference proteome</keyword>
<dbReference type="InterPro" id="IPR011009">
    <property type="entry name" value="Kinase-like_dom_sf"/>
</dbReference>
<dbReference type="SMART" id="SM00220">
    <property type="entry name" value="S_TKc"/>
    <property type="match status" value="1"/>
</dbReference>
<keyword evidence="1" id="KW-0902">Two-component regulatory system</keyword>
<dbReference type="Gene3D" id="3.40.50.1000">
    <property type="entry name" value="HAD superfamily/HAD-like"/>
    <property type="match status" value="1"/>
</dbReference>
<dbReference type="InterPro" id="IPR051677">
    <property type="entry name" value="AfsR-DnrI-RedD_regulator"/>
</dbReference>
<dbReference type="SMART" id="SM01043">
    <property type="entry name" value="BTAD"/>
    <property type="match status" value="1"/>
</dbReference>
<evidence type="ECO:0000313" key="6">
    <source>
        <dbReference type="Proteomes" id="UP001165269"/>
    </source>
</evidence>
<dbReference type="InterPro" id="IPR023214">
    <property type="entry name" value="HAD_sf"/>
</dbReference>
<dbReference type="InterPro" id="IPR036412">
    <property type="entry name" value="HAD-like_sf"/>
</dbReference>
<evidence type="ECO:0000313" key="5">
    <source>
        <dbReference type="EMBL" id="MCI3269898.1"/>
    </source>
</evidence>
<dbReference type="GO" id="GO:0004674">
    <property type="term" value="F:protein serine/threonine kinase activity"/>
    <property type="evidence" value="ECO:0007669"/>
    <property type="project" value="UniProtKB-KW"/>
</dbReference>
<evidence type="ECO:0000259" key="4">
    <source>
        <dbReference type="PROSITE" id="PS50011"/>
    </source>
</evidence>
<name>A0ABS9XY74_9ACTN</name>
<proteinExistence type="predicted"/>
<sequence>MLPHPLALQRTLRPLKRRVPAPVGQELDEEATAHRIARLGAAPQWWLPVLRPATERWLTLHLVHDCGPTMPVWRPLVRELNTALAQAGVFRTVELHRLAPDGTVHRAGSPEPHSDGRTVTLLVSDCMGPQWREGPAGSRWYRTLRRWATRMPVAVLQPLPERLWRTTALPTGTARIAAPSPAAPNSAYTVDSYAMDDLAAPVLPLPVLEPSPAWLTNWAELVSNRVKAQLTGSVGLLAPSPPPAPLDDDGLGDVERLSAEELVLRFRSLASPQAFRLAGHLAVGRPELPVMRLVQAAIEVNPRPQHLAEVILSGFLRSTDGPPGAYAFRPGVREVLLRTLPHTARSRTTELVARAGALIDARAGVAPGEIPVVAPGEEGVSGSGEPIAQVLEESVTRLGGTVSYRGRVVAGRYRLLERLGYSTRIWRAEDTRSGGPVAVHLHPEDPSPHQGFLEEAETLAGLAGHPNLPRVLDFGVDGETPYLVVDFTPGITVTELIEGSGPKLPHPLLGILARQTAAGLAALHGAGLVRGRAGANGLLIRPDGTVVLSRIALGEEARRHSVNTDILVLGTFLKDSLWDEHRQVLHEYLSLTDEVLPAMASHEAATQRWAMNRLLSQDYEWLLHPSLPGYSVLGPLRLPSRPVSSPPGPLAQALACMLLLHPGRRLPHADIAAGLRIDPLPPADLTEALRAPARELANALGPGTLAELPDGYALFTGPGTVDLFQCEELLAQAQALRESGELQEARVRVVQALSLWYGDPLDGIPGPAAEAARSRILDLRLTLYALRADLGLQLDDVAQTRSDLQAILQEHPGHEELQQLHLRAVRAMVPETAAESEPYGPVIVIEANDLSDGRAREAIGDGASQLLSGKGIFPDQYEMTARPDGYLVRTDPGTDLLPVLAEARSHFFGILADLGTSNPPRLQVTFWHTAETAAPGLRTVLERVPDSADLVVAVSPRLYEEYVNRPGGPDDSFVPLLDQPDGPPVCWYQQLRFPTPDPGTRDLVRGPFLAHPGRLPVPDPEPGRTAVVLSSPGAPLTLFNPNDPVGKRPSQGVGYYEVDLTPHRSSSEVALPSSGRGAFPATVELTWQVSDPIAFIRGDRTHLATLLLDHFLDKARRITRRYSLQRAGAAQQALRQGFGRSPVPGLSVTYSVRLTPEEPSAADPFAGFVFQSPRTLLDEANTVLLGFDGPLTSLFSQASAYTAVLDLVSVVADHVGRRVLDSYDHPLDVLRAFAGTDVAQAVRTRLDQLELDAANSATQTSYAPTLVVALKTSGREVQVVTDVSEKAVRRCLSRLSLIVSVDGVHGRRDELDRLMPDPDCLRRALRASAMRDPRGVMIGTSVAERDAALELGIPFIGYAPSLADKDRLRAAGCDVTVRSLMELADAANTIRPWPGRN</sequence>
<dbReference type="InterPro" id="IPR047738">
    <property type="entry name" value="SAV_2336-like_N"/>
</dbReference>
<dbReference type="PANTHER" id="PTHR35807:SF1">
    <property type="entry name" value="TRANSCRIPTIONAL REGULATOR REDD"/>
    <property type="match status" value="1"/>
</dbReference>
<dbReference type="SUPFAM" id="SSF48452">
    <property type="entry name" value="TPR-like"/>
    <property type="match status" value="1"/>
</dbReference>
<dbReference type="PROSITE" id="PS50011">
    <property type="entry name" value="PROTEIN_KINASE_DOM"/>
    <property type="match status" value="1"/>
</dbReference>
<keyword evidence="5" id="KW-0418">Kinase</keyword>
<protein>
    <submittedName>
        <fullName evidence="5">Serine/threonine protein kinase</fullName>
    </submittedName>
</protein>
<evidence type="ECO:0000256" key="2">
    <source>
        <dbReference type="ARBA" id="ARBA00023015"/>
    </source>
</evidence>
<dbReference type="NCBIfam" id="NF041121">
    <property type="entry name" value="SAV_2336_NTERM"/>
    <property type="match status" value="1"/>
</dbReference>
<organism evidence="5 6">
    <name type="scientific">Streptomyces cylindrosporus</name>
    <dbReference type="NCBI Taxonomy" id="2927583"/>
    <lineage>
        <taxon>Bacteria</taxon>
        <taxon>Bacillati</taxon>
        <taxon>Actinomycetota</taxon>
        <taxon>Actinomycetes</taxon>
        <taxon>Kitasatosporales</taxon>
        <taxon>Streptomycetaceae</taxon>
        <taxon>Streptomyces</taxon>
    </lineage>
</organism>
<dbReference type="InterPro" id="IPR011990">
    <property type="entry name" value="TPR-like_helical_dom_sf"/>
</dbReference>
<dbReference type="Gene3D" id="3.30.200.20">
    <property type="entry name" value="Phosphorylase Kinase, domain 1"/>
    <property type="match status" value="1"/>
</dbReference>
<comment type="caution">
    <text evidence="5">The sequence shown here is derived from an EMBL/GenBank/DDBJ whole genome shotgun (WGS) entry which is preliminary data.</text>
</comment>
<dbReference type="Proteomes" id="UP001165269">
    <property type="component" value="Unassembled WGS sequence"/>
</dbReference>
<dbReference type="CDD" id="cd01427">
    <property type="entry name" value="HAD_like"/>
    <property type="match status" value="1"/>
</dbReference>
<keyword evidence="5" id="KW-0808">Transferase</keyword>
<dbReference type="SUPFAM" id="SSF56784">
    <property type="entry name" value="HAD-like"/>
    <property type="match status" value="1"/>
</dbReference>
<dbReference type="EMBL" id="JALDAY010000001">
    <property type="protein sequence ID" value="MCI3269898.1"/>
    <property type="molecule type" value="Genomic_DNA"/>
</dbReference>
<dbReference type="InterPro" id="IPR005158">
    <property type="entry name" value="BTAD"/>
</dbReference>
<evidence type="ECO:0000256" key="1">
    <source>
        <dbReference type="ARBA" id="ARBA00023012"/>
    </source>
</evidence>
<feature type="domain" description="Protein kinase" evidence="4">
    <location>
        <begin position="413"/>
        <end position="681"/>
    </location>
</feature>
<dbReference type="SUPFAM" id="SSF56112">
    <property type="entry name" value="Protein kinase-like (PK-like)"/>
    <property type="match status" value="1"/>
</dbReference>
<keyword evidence="3" id="KW-0804">Transcription</keyword>